<dbReference type="Gene3D" id="2.60.120.10">
    <property type="entry name" value="Jelly Rolls"/>
    <property type="match status" value="1"/>
</dbReference>
<dbReference type="AlphaFoldDB" id="A0A085BER6"/>
<feature type="domain" description="Cupin type-2" evidence="1">
    <location>
        <begin position="41"/>
        <end position="91"/>
    </location>
</feature>
<dbReference type="eggNOG" id="COG1917">
    <property type="taxonomic scope" value="Bacteria"/>
</dbReference>
<dbReference type="InterPro" id="IPR014710">
    <property type="entry name" value="RmlC-like_jellyroll"/>
</dbReference>
<sequence>MKNIVKKENAVNRQFLGVDFVVLSIGKNTMVTKMLYKSTDNVPFHRHANEQSGYVISGRYILKFEGEEYELSQGDTYSIPADVEHSIVIVEAGEVVDVFSPIRQDYL</sequence>
<dbReference type="RefSeq" id="WP_034976636.1">
    <property type="nucleotide sequence ID" value="NZ_FOFI01000001.1"/>
</dbReference>
<dbReference type="Pfam" id="PF07883">
    <property type="entry name" value="Cupin_2"/>
    <property type="match status" value="1"/>
</dbReference>
<reference evidence="2 3" key="1">
    <citation type="submission" date="2014-07" db="EMBL/GenBank/DDBJ databases">
        <title>Epilithonimonas lactis LMG 22401 Genome.</title>
        <authorList>
            <person name="Pipes S.E."/>
            <person name="Stropko S.J."/>
        </authorList>
    </citation>
    <scope>NUCLEOTIDE SEQUENCE [LARGE SCALE GENOMIC DNA]</scope>
    <source>
        <strain evidence="2 3">LMG 24401</strain>
    </source>
</reference>
<dbReference type="InterPro" id="IPR052535">
    <property type="entry name" value="Bacilysin_H2HPP_isomerase"/>
</dbReference>
<dbReference type="PANTHER" id="PTHR40112">
    <property type="entry name" value="H2HPP ISOMERASE"/>
    <property type="match status" value="1"/>
</dbReference>
<proteinExistence type="predicted"/>
<keyword evidence="3" id="KW-1185">Reference proteome</keyword>
<name>A0A085BER6_9FLAO</name>
<dbReference type="InterPro" id="IPR013096">
    <property type="entry name" value="Cupin_2"/>
</dbReference>
<dbReference type="OrthoDB" id="9811153at2"/>
<protein>
    <submittedName>
        <fullName evidence="2">Cupin</fullName>
    </submittedName>
</protein>
<dbReference type="PANTHER" id="PTHR40112:SF1">
    <property type="entry name" value="H2HPP ISOMERASE"/>
    <property type="match status" value="1"/>
</dbReference>
<evidence type="ECO:0000313" key="3">
    <source>
        <dbReference type="Proteomes" id="UP000028623"/>
    </source>
</evidence>
<evidence type="ECO:0000313" key="2">
    <source>
        <dbReference type="EMBL" id="KFC20961.1"/>
    </source>
</evidence>
<dbReference type="Proteomes" id="UP000028623">
    <property type="component" value="Unassembled WGS sequence"/>
</dbReference>
<comment type="caution">
    <text evidence="2">The sequence shown here is derived from an EMBL/GenBank/DDBJ whole genome shotgun (WGS) entry which is preliminary data.</text>
</comment>
<gene>
    <name evidence="2" type="ORF">IO89_12075</name>
</gene>
<accession>A0A085BER6</accession>
<evidence type="ECO:0000259" key="1">
    <source>
        <dbReference type="Pfam" id="PF07883"/>
    </source>
</evidence>
<dbReference type="SUPFAM" id="SSF51182">
    <property type="entry name" value="RmlC-like cupins"/>
    <property type="match status" value="1"/>
</dbReference>
<dbReference type="InterPro" id="IPR011051">
    <property type="entry name" value="RmlC_Cupin_sf"/>
</dbReference>
<organism evidence="2 3">
    <name type="scientific">Epilithonimonas lactis</name>
    <dbReference type="NCBI Taxonomy" id="421072"/>
    <lineage>
        <taxon>Bacteria</taxon>
        <taxon>Pseudomonadati</taxon>
        <taxon>Bacteroidota</taxon>
        <taxon>Flavobacteriia</taxon>
        <taxon>Flavobacteriales</taxon>
        <taxon>Weeksellaceae</taxon>
        <taxon>Chryseobacterium group</taxon>
        <taxon>Epilithonimonas</taxon>
    </lineage>
</organism>
<dbReference type="STRING" id="421072.SAMN04488097_0297"/>
<dbReference type="CDD" id="cd02238">
    <property type="entry name" value="cupin_KdgF"/>
    <property type="match status" value="1"/>
</dbReference>
<dbReference type="EMBL" id="JPLY01000004">
    <property type="protein sequence ID" value="KFC20961.1"/>
    <property type="molecule type" value="Genomic_DNA"/>
</dbReference>